<sequence length="392" mass="44626">MPHSASTHRRHDLDWLRAIAFGLLILYHIGMFYVTWGWHVKSTHMSPAIEPLMALLNPWRLPLLFIISGIALHFAMDRAPLGEFLKSRTARLALPVLFGMVVTVAPQAYFELRTKGEIGPDFWAFYADYLDFGMEFSILTPTYNHLWYLVYILIYTLLVALLIPVLARLATHVDRAAQWLGDGAYGWRLMLVPVLPFLAIAAFLAPHFPVTMAVIDDWANHANLLSMLLIGWLIAKSDMFWRQLDRHLRPILITVATLAAILFVARLNWPAVRAVEPAFVAIMGVRTLYMWLAVLAMLGMAQRYLTRRTALLDFLNQRVFAYYVLHQTIIVSLGFWLAPRELPVWLEASLLIAATLVLCIVLTEAIRPIPGVRVLFGLRGKRDRPTPVRQPA</sequence>
<keyword evidence="3" id="KW-0808">Transferase</keyword>
<feature type="transmembrane region" description="Helical" evidence="1">
    <location>
        <begin position="187"/>
        <end position="206"/>
    </location>
</feature>
<feature type="transmembrane region" description="Helical" evidence="1">
    <location>
        <begin position="277"/>
        <end position="298"/>
    </location>
</feature>
<keyword evidence="1" id="KW-0812">Transmembrane</keyword>
<gene>
    <name evidence="3" type="ORF">SAMN04487974_104172</name>
</gene>
<name>A0A1G7VJG5_9HYPH</name>
<dbReference type="EMBL" id="FNCS01000004">
    <property type="protein sequence ID" value="SDG59827.1"/>
    <property type="molecule type" value="Genomic_DNA"/>
</dbReference>
<feature type="transmembrane region" description="Helical" evidence="1">
    <location>
        <begin position="89"/>
        <end position="110"/>
    </location>
</feature>
<feature type="transmembrane region" description="Helical" evidence="1">
    <location>
        <begin position="218"/>
        <end position="235"/>
    </location>
</feature>
<dbReference type="STRING" id="440168.SAMN04487974_104172"/>
<keyword evidence="1" id="KW-0472">Membrane</keyword>
<dbReference type="InterPro" id="IPR050623">
    <property type="entry name" value="Glucan_succinyl_AcylTrfase"/>
</dbReference>
<keyword evidence="3" id="KW-0012">Acyltransferase</keyword>
<dbReference type="PANTHER" id="PTHR36927">
    <property type="entry name" value="BLR4337 PROTEIN"/>
    <property type="match status" value="1"/>
</dbReference>
<evidence type="ECO:0000313" key="4">
    <source>
        <dbReference type="Proteomes" id="UP000199495"/>
    </source>
</evidence>
<protein>
    <submittedName>
        <fullName evidence="3">Acyltransferase family protein</fullName>
    </submittedName>
</protein>
<evidence type="ECO:0000259" key="2">
    <source>
        <dbReference type="Pfam" id="PF01757"/>
    </source>
</evidence>
<feature type="transmembrane region" description="Helical" evidence="1">
    <location>
        <begin position="59"/>
        <end position="77"/>
    </location>
</feature>
<feature type="transmembrane region" description="Helical" evidence="1">
    <location>
        <begin position="319"/>
        <end position="338"/>
    </location>
</feature>
<dbReference type="AlphaFoldDB" id="A0A1G7VJG5"/>
<evidence type="ECO:0000256" key="1">
    <source>
        <dbReference type="SAM" id="Phobius"/>
    </source>
</evidence>
<organism evidence="3 4">
    <name type="scientific">Pelagibacterium luteolum</name>
    <dbReference type="NCBI Taxonomy" id="440168"/>
    <lineage>
        <taxon>Bacteria</taxon>
        <taxon>Pseudomonadati</taxon>
        <taxon>Pseudomonadota</taxon>
        <taxon>Alphaproteobacteria</taxon>
        <taxon>Hyphomicrobiales</taxon>
        <taxon>Devosiaceae</taxon>
        <taxon>Pelagibacterium</taxon>
    </lineage>
</organism>
<dbReference type="GO" id="GO:0016747">
    <property type="term" value="F:acyltransferase activity, transferring groups other than amino-acyl groups"/>
    <property type="evidence" value="ECO:0007669"/>
    <property type="project" value="InterPro"/>
</dbReference>
<evidence type="ECO:0000313" key="3">
    <source>
        <dbReference type="EMBL" id="SDG59827.1"/>
    </source>
</evidence>
<reference evidence="3 4" key="1">
    <citation type="submission" date="2016-10" db="EMBL/GenBank/DDBJ databases">
        <authorList>
            <person name="de Groot N.N."/>
        </authorList>
    </citation>
    <scope>NUCLEOTIDE SEQUENCE [LARGE SCALE GENOMIC DNA]</scope>
    <source>
        <strain evidence="3 4">CGMCC 1.10267</strain>
    </source>
</reference>
<feature type="transmembrane region" description="Helical" evidence="1">
    <location>
        <begin position="247"/>
        <end position="265"/>
    </location>
</feature>
<dbReference type="PANTHER" id="PTHR36927:SF3">
    <property type="entry name" value="GLUCANS BIOSYNTHESIS PROTEIN C"/>
    <property type="match status" value="1"/>
</dbReference>
<accession>A0A1G7VJG5</accession>
<keyword evidence="4" id="KW-1185">Reference proteome</keyword>
<dbReference type="RefSeq" id="WP_143009361.1">
    <property type="nucleotide sequence ID" value="NZ_FNCS01000004.1"/>
</dbReference>
<keyword evidence="1" id="KW-1133">Transmembrane helix</keyword>
<dbReference type="Proteomes" id="UP000199495">
    <property type="component" value="Unassembled WGS sequence"/>
</dbReference>
<dbReference type="InterPro" id="IPR002656">
    <property type="entry name" value="Acyl_transf_3_dom"/>
</dbReference>
<feature type="transmembrane region" description="Helical" evidence="1">
    <location>
        <begin position="18"/>
        <end position="39"/>
    </location>
</feature>
<feature type="transmembrane region" description="Helical" evidence="1">
    <location>
        <begin position="344"/>
        <end position="363"/>
    </location>
</feature>
<proteinExistence type="predicted"/>
<feature type="transmembrane region" description="Helical" evidence="1">
    <location>
        <begin position="146"/>
        <end position="167"/>
    </location>
</feature>
<dbReference type="Pfam" id="PF01757">
    <property type="entry name" value="Acyl_transf_3"/>
    <property type="match status" value="1"/>
</dbReference>
<dbReference type="OrthoDB" id="9809782at2"/>
<feature type="domain" description="Acyltransferase 3" evidence="2">
    <location>
        <begin position="11"/>
        <end position="363"/>
    </location>
</feature>